<comment type="caution">
    <text evidence="1">The sequence shown here is derived from an EMBL/GenBank/DDBJ whole genome shotgun (WGS) entry which is preliminary data.</text>
</comment>
<dbReference type="AlphaFoldDB" id="A0A8K0DMP9"/>
<sequence length="84" mass="9925">MYLPDTTDSKRIAVLIGRIEAKGLGQEINEKKTKDAVTIKIENEEIEEVEEFYYLESMIDRNGEMRTDITRRITQAQKRFNMLR</sequence>
<protein>
    <recommendedName>
        <fullName evidence="3">Reverse transcriptase domain-containing protein</fullName>
    </recommendedName>
</protein>
<accession>A0A8K0DMP9</accession>
<reference evidence="1" key="1">
    <citation type="submission" date="2019-08" db="EMBL/GenBank/DDBJ databases">
        <title>The genome of the North American firefly Photinus pyralis.</title>
        <authorList>
            <consortium name="Photinus pyralis genome working group"/>
            <person name="Fallon T.R."/>
            <person name="Sander Lower S.E."/>
            <person name="Weng J.-K."/>
        </authorList>
    </citation>
    <scope>NUCLEOTIDE SEQUENCE</scope>
    <source>
        <strain evidence="1">TRF0915ILg1</strain>
        <tissue evidence="1">Whole body</tissue>
    </source>
</reference>
<evidence type="ECO:0008006" key="3">
    <source>
        <dbReference type="Google" id="ProtNLM"/>
    </source>
</evidence>
<name>A0A8K0DMP9_IGNLU</name>
<organism evidence="1 2">
    <name type="scientific">Ignelater luminosus</name>
    <name type="common">Cucubano</name>
    <name type="synonym">Pyrophorus luminosus</name>
    <dbReference type="NCBI Taxonomy" id="2038154"/>
    <lineage>
        <taxon>Eukaryota</taxon>
        <taxon>Metazoa</taxon>
        <taxon>Ecdysozoa</taxon>
        <taxon>Arthropoda</taxon>
        <taxon>Hexapoda</taxon>
        <taxon>Insecta</taxon>
        <taxon>Pterygota</taxon>
        <taxon>Neoptera</taxon>
        <taxon>Endopterygota</taxon>
        <taxon>Coleoptera</taxon>
        <taxon>Polyphaga</taxon>
        <taxon>Elateriformia</taxon>
        <taxon>Elateroidea</taxon>
        <taxon>Elateridae</taxon>
        <taxon>Agrypninae</taxon>
        <taxon>Pyrophorini</taxon>
        <taxon>Ignelater</taxon>
    </lineage>
</organism>
<evidence type="ECO:0000313" key="1">
    <source>
        <dbReference type="EMBL" id="KAF2906156.1"/>
    </source>
</evidence>
<dbReference type="Proteomes" id="UP000801492">
    <property type="component" value="Unassembled WGS sequence"/>
</dbReference>
<dbReference type="EMBL" id="VTPC01000007">
    <property type="protein sequence ID" value="KAF2906156.1"/>
    <property type="molecule type" value="Genomic_DNA"/>
</dbReference>
<gene>
    <name evidence="1" type="ORF">ILUMI_00014</name>
</gene>
<keyword evidence="2" id="KW-1185">Reference proteome</keyword>
<evidence type="ECO:0000313" key="2">
    <source>
        <dbReference type="Proteomes" id="UP000801492"/>
    </source>
</evidence>
<proteinExistence type="predicted"/>